<gene>
    <name evidence="2" type="ORF">PVAG01_08072</name>
</gene>
<sequence>MSQSSDTSEMEERLDHAISISNNGFEEAVEALNDARTSLHNVFLVQQTVNTSLARRQGALESELRALRAQVQDVRNPFASPPPQAQQEQQAQMQQPLRIYELPATPILQPPRLRTPTPRPSLNGSESDDSNEIFSGPYQSVGPSDTSNSASSGVSFRDRAMRRREAMNQLNRYNRSQELTLPSVVPQQIARIRATESPTLLEVRPPPGLFDLPTPPAPRRLRRRPARSRFMEPPESPPAFETPTPAPRSRVSTGPARDVPALEAARRNLTVPLVTEGGGSPRSPQATGAHPAESQPETEDWDIDTLVSWEPTISPLWQDFIPPGALSDPVESENDEISQDPPPNTRASSYDEGQDGGHQYQH</sequence>
<dbReference type="EMBL" id="JBFCZG010000007">
    <property type="protein sequence ID" value="KAL3419574.1"/>
    <property type="molecule type" value="Genomic_DNA"/>
</dbReference>
<feature type="compositionally biased region" description="Polar residues" evidence="1">
    <location>
        <begin position="137"/>
        <end position="154"/>
    </location>
</feature>
<evidence type="ECO:0000313" key="3">
    <source>
        <dbReference type="Proteomes" id="UP001629113"/>
    </source>
</evidence>
<proteinExistence type="predicted"/>
<evidence type="ECO:0000256" key="1">
    <source>
        <dbReference type="SAM" id="MobiDB-lite"/>
    </source>
</evidence>
<feature type="compositionally biased region" description="Pro residues" evidence="1">
    <location>
        <begin position="204"/>
        <end position="218"/>
    </location>
</feature>
<feature type="region of interest" description="Disordered" evidence="1">
    <location>
        <begin position="198"/>
        <end position="362"/>
    </location>
</feature>
<feature type="region of interest" description="Disordered" evidence="1">
    <location>
        <begin position="103"/>
        <end position="159"/>
    </location>
</feature>
<keyword evidence="3" id="KW-1185">Reference proteome</keyword>
<reference evidence="2 3" key="1">
    <citation type="submission" date="2024-06" db="EMBL/GenBank/DDBJ databases">
        <title>Complete genome of Phlyctema vagabunda strain 19-DSS-EL-015.</title>
        <authorList>
            <person name="Fiorenzani C."/>
        </authorList>
    </citation>
    <scope>NUCLEOTIDE SEQUENCE [LARGE SCALE GENOMIC DNA]</scope>
    <source>
        <strain evidence="2 3">19-DSS-EL-015</strain>
    </source>
</reference>
<protein>
    <submittedName>
        <fullName evidence="2">Uncharacterized protein</fullName>
    </submittedName>
</protein>
<comment type="caution">
    <text evidence="2">The sequence shown here is derived from an EMBL/GenBank/DDBJ whole genome shotgun (WGS) entry which is preliminary data.</text>
</comment>
<evidence type="ECO:0000313" key="2">
    <source>
        <dbReference type="EMBL" id="KAL3419574.1"/>
    </source>
</evidence>
<dbReference type="Proteomes" id="UP001629113">
    <property type="component" value="Unassembled WGS sequence"/>
</dbReference>
<organism evidence="2 3">
    <name type="scientific">Phlyctema vagabunda</name>
    <dbReference type="NCBI Taxonomy" id="108571"/>
    <lineage>
        <taxon>Eukaryota</taxon>
        <taxon>Fungi</taxon>
        <taxon>Dikarya</taxon>
        <taxon>Ascomycota</taxon>
        <taxon>Pezizomycotina</taxon>
        <taxon>Leotiomycetes</taxon>
        <taxon>Helotiales</taxon>
        <taxon>Dermateaceae</taxon>
        <taxon>Phlyctema</taxon>
    </lineage>
</organism>
<name>A0ABR4P8C9_9HELO</name>
<feature type="compositionally biased region" description="Low complexity" evidence="1">
    <location>
        <begin position="105"/>
        <end position="122"/>
    </location>
</feature>
<accession>A0ABR4P8C9</accession>